<organism evidence="1 2">
    <name type="scientific">Gossypium arboreum</name>
    <name type="common">Tree cotton</name>
    <name type="synonym">Gossypium nanking</name>
    <dbReference type="NCBI Taxonomy" id="29729"/>
    <lineage>
        <taxon>Eukaryota</taxon>
        <taxon>Viridiplantae</taxon>
        <taxon>Streptophyta</taxon>
        <taxon>Embryophyta</taxon>
        <taxon>Tracheophyta</taxon>
        <taxon>Spermatophyta</taxon>
        <taxon>Magnoliopsida</taxon>
        <taxon>eudicotyledons</taxon>
        <taxon>Gunneridae</taxon>
        <taxon>Pentapetalae</taxon>
        <taxon>rosids</taxon>
        <taxon>malvids</taxon>
        <taxon>Malvales</taxon>
        <taxon>Malvaceae</taxon>
        <taxon>Malvoideae</taxon>
        <taxon>Gossypium</taxon>
    </lineage>
</organism>
<protein>
    <submittedName>
        <fullName evidence="1">Uncharacterized protein</fullName>
    </submittedName>
</protein>
<accession>A0A0B0PBU6</accession>
<dbReference type="AlphaFoldDB" id="A0A0B0PBU6"/>
<evidence type="ECO:0000313" key="2">
    <source>
        <dbReference type="Proteomes" id="UP000032142"/>
    </source>
</evidence>
<proteinExistence type="predicted"/>
<keyword evidence="2" id="KW-1185">Reference proteome</keyword>
<gene>
    <name evidence="1" type="ORF">F383_26455</name>
</gene>
<name>A0A0B0PBU6_GOSAR</name>
<reference evidence="2" key="1">
    <citation type="submission" date="2014-09" db="EMBL/GenBank/DDBJ databases">
        <authorList>
            <person name="Mudge J."/>
            <person name="Ramaraj T."/>
            <person name="Lindquist I.E."/>
            <person name="Bharti A.K."/>
            <person name="Sundararajan A."/>
            <person name="Cameron C.T."/>
            <person name="Woodward J.E."/>
            <person name="May G.D."/>
            <person name="Brubaker C."/>
            <person name="Broadhvest J."/>
            <person name="Wilkins T.A."/>
        </authorList>
    </citation>
    <scope>NUCLEOTIDE SEQUENCE</scope>
    <source>
        <strain evidence="2">cv. AKA8401</strain>
    </source>
</reference>
<dbReference type="Proteomes" id="UP000032142">
    <property type="component" value="Unassembled WGS sequence"/>
</dbReference>
<sequence>MVAWLHNMALTFMKSTYSNYIPMCSTGESEVNEKNA</sequence>
<evidence type="ECO:0000313" key="1">
    <source>
        <dbReference type="EMBL" id="KHG21799.1"/>
    </source>
</evidence>
<dbReference type="EMBL" id="KN419655">
    <property type="protein sequence ID" value="KHG21799.1"/>
    <property type="molecule type" value="Genomic_DNA"/>
</dbReference>